<evidence type="ECO:0000313" key="1">
    <source>
        <dbReference type="EMBL" id="KAJ8487324.1"/>
    </source>
</evidence>
<proteinExistence type="predicted"/>
<evidence type="ECO:0000313" key="2">
    <source>
        <dbReference type="Proteomes" id="UP001215151"/>
    </source>
</evidence>
<name>A0AAD7TYN3_9APHY</name>
<sequence length="165" mass="19361">MSSSLALWQSYAHLQHRLIQAFDDFCQSILPAYDAPDVVWIAWAKSVLSFVALVKFCAFMRESQGDNVLFRPLRIVYWGSAIAILNRRQRSRMLNLLRTSLRVTGTLDQLEEDRSWFHLFVLGITYVELKSKSRLHEKRLLTIQRAHWEDVYLTTIEQIIYTLAN</sequence>
<reference evidence="1" key="1">
    <citation type="submission" date="2022-11" db="EMBL/GenBank/DDBJ databases">
        <title>Genome Sequence of Cubamyces cubensis.</title>
        <authorList>
            <person name="Buettner E."/>
        </authorList>
    </citation>
    <scope>NUCLEOTIDE SEQUENCE</scope>
    <source>
        <strain evidence="1">MPL-01</strain>
    </source>
</reference>
<gene>
    <name evidence="1" type="ORF">ONZ51_g4241</name>
</gene>
<dbReference type="Proteomes" id="UP001215151">
    <property type="component" value="Unassembled WGS sequence"/>
</dbReference>
<keyword evidence="2" id="KW-1185">Reference proteome</keyword>
<dbReference type="AlphaFoldDB" id="A0AAD7TYN3"/>
<dbReference type="EMBL" id="JAPEVG010000081">
    <property type="protein sequence ID" value="KAJ8487324.1"/>
    <property type="molecule type" value="Genomic_DNA"/>
</dbReference>
<protein>
    <submittedName>
        <fullName evidence="1">Uncharacterized protein</fullName>
    </submittedName>
</protein>
<organism evidence="1 2">
    <name type="scientific">Trametes cubensis</name>
    <dbReference type="NCBI Taxonomy" id="1111947"/>
    <lineage>
        <taxon>Eukaryota</taxon>
        <taxon>Fungi</taxon>
        <taxon>Dikarya</taxon>
        <taxon>Basidiomycota</taxon>
        <taxon>Agaricomycotina</taxon>
        <taxon>Agaricomycetes</taxon>
        <taxon>Polyporales</taxon>
        <taxon>Polyporaceae</taxon>
        <taxon>Trametes</taxon>
    </lineage>
</organism>
<comment type="caution">
    <text evidence="1">The sequence shown here is derived from an EMBL/GenBank/DDBJ whole genome shotgun (WGS) entry which is preliminary data.</text>
</comment>
<accession>A0AAD7TYN3</accession>